<proteinExistence type="predicted"/>
<evidence type="ECO:0000313" key="1">
    <source>
        <dbReference type="EMBL" id="QFG75174.1"/>
    </source>
</evidence>
<sequence length="203" mass="24192">MLNRLPCEISEIILSYLLSSIITKSHQTENYTYISCFSVNREDCQFNQKRKQTKKLLYYLDKYYIFQKEYSYCYSDFLHGYTYTNPILCDILFTELYIPFSRSSFNRITDELLDDLKEIIRLIPDSLESGWCHLRCRTNVTPLYAACINEKIPIDIVKYLIDQGADKKNKVKVNGFSRNTLVDLKRDCINRERYNKLVELFNE</sequence>
<accession>A0A5J6VPE7</accession>
<organism evidence="1">
    <name type="scientific">Megaviridae environmental sample</name>
    <dbReference type="NCBI Taxonomy" id="1737588"/>
    <lineage>
        <taxon>Viruses</taxon>
        <taxon>Varidnaviria</taxon>
        <taxon>Bamfordvirae</taxon>
        <taxon>Nucleocytoviricota</taxon>
        <taxon>Megaviricetes</taxon>
        <taxon>Imitervirales</taxon>
        <taxon>Mimiviridae</taxon>
        <taxon>environmental samples</taxon>
    </lineage>
</organism>
<protein>
    <submittedName>
        <fullName evidence="1">Uncharacterized protein</fullName>
    </submittedName>
</protein>
<dbReference type="PROSITE" id="PS50088">
    <property type="entry name" value="ANK_REPEAT"/>
    <property type="match status" value="1"/>
</dbReference>
<dbReference type="PROSITE" id="PS50297">
    <property type="entry name" value="ANK_REP_REGION"/>
    <property type="match status" value="1"/>
</dbReference>
<name>A0A5J6VPE7_9VIRU</name>
<reference evidence="1" key="1">
    <citation type="journal article" date="2019" name="Philos. Trans. R. Soc. Lond., B, Biol. Sci.">
        <title>Targeted metagenomic recovery of four divergent viruses reveals shared and distinctive characteristics of giant viruses of marine eukaryotes.</title>
        <authorList>
            <person name="Needham D.M."/>
            <person name="Poirier C."/>
            <person name="Hehenberger E."/>
            <person name="Jimenez V."/>
            <person name="Swalwell J.E."/>
            <person name="Santoro A.E."/>
            <person name="Worden A.Z."/>
        </authorList>
    </citation>
    <scope>NUCLEOTIDE SEQUENCE</scope>
    <source>
        <strain evidence="1">OPacV-421</strain>
    </source>
</reference>
<dbReference type="EMBL" id="MN448301">
    <property type="protein sequence ID" value="QFG75174.1"/>
    <property type="molecule type" value="Genomic_DNA"/>
</dbReference>
<dbReference type="InterPro" id="IPR002110">
    <property type="entry name" value="Ankyrin_rpt"/>
</dbReference>